<gene>
    <name evidence="1" type="ORF">Lepto782_16785</name>
</gene>
<evidence type="ECO:0000313" key="2">
    <source>
        <dbReference type="Proteomes" id="UP000663124"/>
    </source>
</evidence>
<accession>A0AAP9WDB4</accession>
<proteinExistence type="predicted"/>
<reference evidence="1" key="1">
    <citation type="submission" date="2019-09" db="EMBL/GenBank/DDBJ databases">
        <title>Comparative Genomics of Leptospira interrogans Reveals Genome Plasticity - A Common Adaptive Strategy for Survival in Various Hosts.</title>
        <authorList>
            <person name="Ramli S.R."/>
            <person name="Bunk B."/>
            <person name="Goris M."/>
            <person name="Bhuju S."/>
            <person name="Jarek M."/>
            <person name="Sproer C."/>
            <person name="Mustakim S."/>
            <person name="Strommenger B."/>
            <person name="Pessler F."/>
        </authorList>
    </citation>
    <scope>NUCLEOTIDE SEQUENCE</scope>
    <source>
        <strain evidence="1">782</strain>
    </source>
</reference>
<dbReference type="EMBL" id="CP043884">
    <property type="protein sequence ID" value="QOI43741.1"/>
    <property type="molecule type" value="Genomic_DNA"/>
</dbReference>
<dbReference type="Proteomes" id="UP000663124">
    <property type="component" value="Chromosome 1"/>
</dbReference>
<name>A0AAP9WDB4_LEPIR</name>
<dbReference type="AlphaFoldDB" id="A0AAP9WDB4"/>
<sequence length="70" mass="8383">MKQLKRFTSMVTRQIVFYNKLKSVKDFVFKQILNLLIVRPATSVRPNFIKSNSHYLNVKLLNYILFYSPE</sequence>
<evidence type="ECO:0000313" key="1">
    <source>
        <dbReference type="EMBL" id="QOI43741.1"/>
    </source>
</evidence>
<organism evidence="1 2">
    <name type="scientific">Leptospira interrogans serovar Canicola</name>
    <dbReference type="NCBI Taxonomy" id="211880"/>
    <lineage>
        <taxon>Bacteria</taxon>
        <taxon>Pseudomonadati</taxon>
        <taxon>Spirochaetota</taxon>
        <taxon>Spirochaetia</taxon>
        <taxon>Leptospirales</taxon>
        <taxon>Leptospiraceae</taxon>
        <taxon>Leptospira</taxon>
    </lineage>
</organism>
<protein>
    <submittedName>
        <fullName evidence="1">Uncharacterized protein</fullName>
    </submittedName>
</protein>